<gene>
    <name evidence="5" type="primary">egtA</name>
    <name evidence="7" type="ORF">LP52_02960</name>
</gene>
<dbReference type="Pfam" id="PF04107">
    <property type="entry name" value="GCS2"/>
    <property type="match status" value="1"/>
</dbReference>
<dbReference type="OrthoDB" id="9780152at2"/>
<comment type="function">
    <text evidence="5">Catalyzes the synthesis of gamma-glutamylcysteine (gamma-GC). This compound is used as substrate for the biosynthesis of the low-molecular thiol compound ergothioneine.</text>
</comment>
<dbReference type="InterPro" id="IPR014746">
    <property type="entry name" value="Gln_synth/guanido_kin_cat_dom"/>
</dbReference>
<dbReference type="GO" id="GO:0005524">
    <property type="term" value="F:ATP binding"/>
    <property type="evidence" value="ECO:0007669"/>
    <property type="project" value="UniProtKB-UniRule"/>
</dbReference>
<evidence type="ECO:0000313" key="7">
    <source>
        <dbReference type="EMBL" id="KIH99952.1"/>
    </source>
</evidence>
<comment type="similarity">
    <text evidence="5 6">Belongs to the glutamate--cysteine ligase type 2 family. EgtA subfamily.</text>
</comment>
<comment type="caution">
    <text evidence="7">The sequence shown here is derived from an EMBL/GenBank/DDBJ whole genome shotgun (WGS) entry which is preliminary data.</text>
</comment>
<keyword evidence="1 5" id="KW-0436">Ligase</keyword>
<dbReference type="Gene3D" id="3.30.590.20">
    <property type="match status" value="1"/>
</dbReference>
<dbReference type="PIRSF" id="PIRSF017901">
    <property type="entry name" value="GCL"/>
    <property type="match status" value="1"/>
</dbReference>
<dbReference type="Proteomes" id="UP000031675">
    <property type="component" value="Unassembled WGS sequence"/>
</dbReference>
<dbReference type="STRING" id="183763.LP52_02960"/>
<dbReference type="GO" id="GO:0052699">
    <property type="term" value="P:ergothioneine biosynthetic process"/>
    <property type="evidence" value="ECO:0007669"/>
    <property type="project" value="UniProtKB-UniRule"/>
</dbReference>
<comment type="catalytic activity">
    <reaction evidence="4 5 6">
        <text>L-cysteine + L-glutamate + ATP = gamma-L-glutamyl-L-cysteine + ADP + phosphate + H(+)</text>
        <dbReference type="Rhea" id="RHEA:13285"/>
        <dbReference type="ChEBI" id="CHEBI:15378"/>
        <dbReference type="ChEBI" id="CHEBI:29985"/>
        <dbReference type="ChEBI" id="CHEBI:30616"/>
        <dbReference type="ChEBI" id="CHEBI:35235"/>
        <dbReference type="ChEBI" id="CHEBI:43474"/>
        <dbReference type="ChEBI" id="CHEBI:58173"/>
        <dbReference type="ChEBI" id="CHEBI:456216"/>
        <dbReference type="EC" id="6.3.2.2"/>
    </reaction>
</comment>
<dbReference type="InterPro" id="IPR017809">
    <property type="entry name" value="EgtA_Actinobacteria"/>
</dbReference>
<keyword evidence="3 5" id="KW-0067">ATP-binding</keyword>
<evidence type="ECO:0000256" key="5">
    <source>
        <dbReference type="HAMAP-Rule" id="MF_02034"/>
    </source>
</evidence>
<evidence type="ECO:0000256" key="2">
    <source>
        <dbReference type="ARBA" id="ARBA00022741"/>
    </source>
</evidence>
<dbReference type="NCBIfam" id="TIGR03444">
    <property type="entry name" value="EgtA_Cys_ligase"/>
    <property type="match status" value="1"/>
</dbReference>
<dbReference type="GO" id="GO:0004357">
    <property type="term" value="F:glutamate-cysteine ligase activity"/>
    <property type="evidence" value="ECO:0007669"/>
    <property type="project" value="UniProtKB-UniRule"/>
</dbReference>
<dbReference type="InterPro" id="IPR035434">
    <property type="entry name" value="GCL_bact_plant"/>
</dbReference>
<protein>
    <recommendedName>
        <fullName evidence="5">Glutamate--cysteine ligase EgtA</fullName>
        <ecNumber evidence="5">6.3.2.2</ecNumber>
    </recommendedName>
    <alternativeName>
        <fullName evidence="5">Gamma-glutamylcysteine synthase</fullName>
        <shortName evidence="5">GCS</shortName>
        <shortName evidence="5">Gamma-ECS</shortName>
    </alternativeName>
</protein>
<dbReference type="GO" id="GO:0006750">
    <property type="term" value="P:glutathione biosynthetic process"/>
    <property type="evidence" value="ECO:0007669"/>
    <property type="project" value="UniProtKB-UniRule"/>
</dbReference>
<sequence>MDYITANDVQNYIHGICFKTGPPGRVGAETEWLVRDPLRPREPVPLARLSSLVDEIGPLPGNSAVTFEPGGQLELSSPPLRGPGAAHTALARDLTLIRTRLHAAGLVLDGNGLDPRRPPIRQLTLPRYAAMEDYFHSAGCATGPLMMCSTASLQVCLDIGADAHDAAHRWRLANRLGPLFVAAFANSPIHRGRSTGWRSTRWAIWDAIDPTRTSPVASGDPVAAWTGYAMRARIMSIRDDAGPWVVDPGIAFGEWLAQRRPRPPTRDDLVYHLSTLFPPVRPRGWLELRMIDALPARWWPVPIAVAAALLDDPAAARTAAEAVDRLGRGADPDHGLWRRAARAALTDPALAECARTCFTAAAEALRRMDAPDLVGVVDEYREQFVERGRCPADLQRLDMAA</sequence>
<comment type="pathway">
    <text evidence="5">Amino-acid biosynthesis; ergothioneine biosynthesis.</text>
</comment>
<name>A0A0C2JSY4_9ACTN</name>
<dbReference type="SUPFAM" id="SSF55931">
    <property type="entry name" value="Glutamine synthetase/guanido kinase"/>
    <property type="match status" value="1"/>
</dbReference>
<proteinExistence type="inferred from homology"/>
<evidence type="ECO:0000256" key="1">
    <source>
        <dbReference type="ARBA" id="ARBA00022598"/>
    </source>
</evidence>
<evidence type="ECO:0000313" key="8">
    <source>
        <dbReference type="Proteomes" id="UP000031675"/>
    </source>
</evidence>
<dbReference type="EC" id="6.3.2.2" evidence="5"/>
<dbReference type="InterPro" id="IPR006336">
    <property type="entry name" value="GCS2"/>
</dbReference>
<evidence type="ECO:0000256" key="3">
    <source>
        <dbReference type="ARBA" id="ARBA00022840"/>
    </source>
</evidence>
<dbReference type="AlphaFoldDB" id="A0A0C2JSY4"/>
<dbReference type="RefSeq" id="WP_040270573.1">
    <property type="nucleotide sequence ID" value="NZ_JROO01000006.1"/>
</dbReference>
<keyword evidence="8" id="KW-1185">Reference proteome</keyword>
<dbReference type="PANTHER" id="PTHR34378">
    <property type="entry name" value="GLUTAMATE--CYSTEINE LIGASE, CHLOROPLASTIC"/>
    <property type="match status" value="1"/>
</dbReference>
<dbReference type="HAMAP" id="MF_02034">
    <property type="entry name" value="EgtA"/>
    <property type="match status" value="1"/>
</dbReference>
<dbReference type="UniPathway" id="UPA01014"/>
<organism evidence="7 8">
    <name type="scientific">Streptomonospora alba</name>
    <dbReference type="NCBI Taxonomy" id="183763"/>
    <lineage>
        <taxon>Bacteria</taxon>
        <taxon>Bacillati</taxon>
        <taxon>Actinomycetota</taxon>
        <taxon>Actinomycetes</taxon>
        <taxon>Streptosporangiales</taxon>
        <taxon>Nocardiopsidaceae</taxon>
        <taxon>Streptomonospora</taxon>
    </lineage>
</organism>
<evidence type="ECO:0000256" key="6">
    <source>
        <dbReference type="PIRNR" id="PIRNR017901"/>
    </source>
</evidence>
<dbReference type="EMBL" id="JROO01000006">
    <property type="protein sequence ID" value="KIH99952.1"/>
    <property type="molecule type" value="Genomic_DNA"/>
</dbReference>
<evidence type="ECO:0000256" key="4">
    <source>
        <dbReference type="ARBA" id="ARBA00048819"/>
    </source>
</evidence>
<accession>A0A0C2JSY4</accession>
<keyword evidence="2 5" id="KW-0547">Nucleotide-binding</keyword>
<reference evidence="8" key="1">
    <citation type="journal article" date="2015" name="Chem. Biol.">
        <title>Structure, bioactivity, and resistance mechanism of streptomonomicin, an unusual lasso Peptide from an understudied halophilic actinomycete.</title>
        <authorList>
            <person name="Metelev M."/>
            <person name="Tietz J.I."/>
            <person name="Melby J.O."/>
            <person name="Blair P.M."/>
            <person name="Zhu L."/>
            <person name="Livnat I."/>
            <person name="Severinov K."/>
            <person name="Mitchell D.A."/>
        </authorList>
    </citation>
    <scope>NUCLEOTIDE SEQUENCE [LARGE SCALE GENOMIC DNA]</scope>
    <source>
        <strain evidence="8">YIM 90003</strain>
    </source>
</reference>
<dbReference type="PANTHER" id="PTHR34378:SF1">
    <property type="entry name" value="GLUTAMATE--CYSTEINE LIGASE, CHLOROPLASTIC"/>
    <property type="match status" value="1"/>
</dbReference>